<feature type="coiled-coil region" evidence="7">
    <location>
        <begin position="397"/>
        <end position="424"/>
    </location>
</feature>
<keyword evidence="7" id="KW-0175">Coiled coil</keyword>
<evidence type="ECO:0000259" key="9">
    <source>
        <dbReference type="PROSITE" id="PS50109"/>
    </source>
</evidence>
<dbReference type="InterPro" id="IPR036097">
    <property type="entry name" value="HisK_dim/P_sf"/>
</dbReference>
<dbReference type="SUPFAM" id="SSF55781">
    <property type="entry name" value="GAF domain-like"/>
    <property type="match status" value="2"/>
</dbReference>
<reference evidence="10" key="1">
    <citation type="submission" date="2022-12" db="EMBL/GenBank/DDBJ databases">
        <title>Polyphasic identification of a Novel Hot-Spring Cyanobacterium Ocullathermofonsia sinensis gen nov. sp. nov. and Genomic Insights on its Adaptations to the Thermal Habitat.</title>
        <authorList>
            <person name="Daroch M."/>
            <person name="Tang J."/>
            <person name="Jiang Y."/>
        </authorList>
    </citation>
    <scope>NUCLEOTIDE SEQUENCE</scope>
    <source>
        <strain evidence="10">PKUAC-SCTA174</strain>
    </source>
</reference>
<dbReference type="InterPro" id="IPR036890">
    <property type="entry name" value="HATPase_C_sf"/>
</dbReference>
<dbReference type="Proteomes" id="UP001163152">
    <property type="component" value="Chromosome"/>
</dbReference>
<comment type="similarity">
    <text evidence="2">In the N-terminal section; belongs to the phytochrome family.</text>
</comment>
<dbReference type="Pfam" id="PF01590">
    <property type="entry name" value="GAF"/>
    <property type="match status" value="2"/>
</dbReference>
<evidence type="ECO:0000256" key="3">
    <source>
        <dbReference type="ARBA" id="ARBA00012438"/>
    </source>
</evidence>
<dbReference type="PANTHER" id="PTHR43547">
    <property type="entry name" value="TWO-COMPONENT HISTIDINE KINASE"/>
    <property type="match status" value="1"/>
</dbReference>
<evidence type="ECO:0000256" key="6">
    <source>
        <dbReference type="ARBA" id="ARBA00023012"/>
    </source>
</evidence>
<name>A0A9E9CAT9_9CYAN</name>
<keyword evidence="11" id="KW-1185">Reference proteome</keyword>
<dbReference type="Pfam" id="PF02518">
    <property type="entry name" value="HATPase_c"/>
    <property type="match status" value="1"/>
</dbReference>
<dbReference type="CDD" id="cd00082">
    <property type="entry name" value="HisKA"/>
    <property type="match status" value="1"/>
</dbReference>
<evidence type="ECO:0000256" key="5">
    <source>
        <dbReference type="ARBA" id="ARBA00022777"/>
    </source>
</evidence>
<accession>A0A9E9CAT9</accession>
<organism evidence="10 11">
    <name type="scientific">Thermocoleostomius sinensis A174</name>
    <dbReference type="NCBI Taxonomy" id="2016057"/>
    <lineage>
        <taxon>Bacteria</taxon>
        <taxon>Bacillati</taxon>
        <taxon>Cyanobacteriota</taxon>
        <taxon>Cyanophyceae</taxon>
        <taxon>Oculatellales</taxon>
        <taxon>Oculatellaceae</taxon>
        <taxon>Thermocoleostomius</taxon>
    </lineage>
</organism>
<dbReference type="InterPro" id="IPR003594">
    <property type="entry name" value="HATPase_dom"/>
</dbReference>
<evidence type="ECO:0000256" key="4">
    <source>
        <dbReference type="ARBA" id="ARBA00022553"/>
    </source>
</evidence>
<dbReference type="PROSITE" id="PS50046">
    <property type="entry name" value="PHYTOCHROME_2"/>
    <property type="match status" value="1"/>
</dbReference>
<dbReference type="Pfam" id="PF00512">
    <property type="entry name" value="HisKA"/>
    <property type="match status" value="1"/>
</dbReference>
<keyword evidence="4" id="KW-0597">Phosphoprotein</keyword>
<dbReference type="InterPro" id="IPR016132">
    <property type="entry name" value="Phyto_chromo_attachment"/>
</dbReference>
<evidence type="ECO:0000256" key="2">
    <source>
        <dbReference type="ARBA" id="ARBA00006402"/>
    </source>
</evidence>
<dbReference type="InterPro" id="IPR003661">
    <property type="entry name" value="HisK_dim/P_dom"/>
</dbReference>
<dbReference type="PROSITE" id="PS50109">
    <property type="entry name" value="HIS_KIN"/>
    <property type="match status" value="1"/>
</dbReference>
<dbReference type="PRINTS" id="PR00344">
    <property type="entry name" value="BCTRLSENSOR"/>
</dbReference>
<dbReference type="GO" id="GO:0000155">
    <property type="term" value="F:phosphorelay sensor kinase activity"/>
    <property type="evidence" value="ECO:0007669"/>
    <property type="project" value="InterPro"/>
</dbReference>
<dbReference type="AlphaFoldDB" id="A0A9E9CAT9"/>
<dbReference type="Gene3D" id="1.10.287.130">
    <property type="match status" value="1"/>
</dbReference>
<feature type="domain" description="Histidine kinase" evidence="9">
    <location>
        <begin position="605"/>
        <end position="828"/>
    </location>
</feature>
<gene>
    <name evidence="10" type="ORF">OXH18_05400</name>
</gene>
<dbReference type="CDD" id="cd00075">
    <property type="entry name" value="HATPase"/>
    <property type="match status" value="1"/>
</dbReference>
<feature type="domain" description="Phytochrome chromophore attachment site" evidence="8">
    <location>
        <begin position="255"/>
        <end position="393"/>
    </location>
</feature>
<proteinExistence type="inferred from homology"/>
<sequence>MVRSHSQRMGSSRVAKSQACASDLEDGLPDDAVQGDWWERGLETHFANTLQLVTCCLRVDEQLRCVQASTAAAAITGLPIESHLNAALRDLFPHWSSTLEYCCQQVLKTKESVVNIALADEFVAENSTVEPPTDRRTWCVSCFFVAAPCPAVTVLLVETKPDQQATLDSHLKQIDRTRSITSGLVCNLPCNEMEFRDVASAEAELSDDLADDLVATAHLSPDLSPDLITLETLQQQFERERIINKIAMRILQSLELQEILDTTVTELRQFLHADRVIISQRSDEDQYTVVAESVSDEWPNCLGSLIRDPWLQSHLCLECLEHQPTKLIIDDLQSLPVSDEVRTWVNSLQVKSRLAIPIGFGEQLWGILSVHHCSAIHQWEPFEIELSEKLATQLAIAIQQSELHQQIQRLNDELENQVATRTAELQVAFEFEATLKRITDRVRDSLDEDQILQAAVRELALVLRISGCNASLYDLEQGTSTTCYEYTNSISPYQGRVSKFSAAAELYDQLLRGQYFQFCSLVPNPERGVVSMLACPILDDQEVIGDLWLIHHKSYAFTDQDIRLAQQVANQCAIAIRQARLYEKSQAQVKELERLNQLKDDFLSTVSHELRTPLSNIKMAIHMLRTAPTDEKRERYMSILEAECNRETELINDLLDLQKLENDSYCVTMEPIQLLDWLPNVIAPFSSRAQNRQQSLIVEAPEVDLVLMSDQRCLERILAELLNNACKYTPPNGTIVLRILQQPSMAIDESIRPVISFIVSNQANIPTTEIPRIFEKFYRIPKTDPWQQGGTGLGLALVKKLVETLQGTISASSQDGWTALRVDVPMLLAFEP</sequence>
<dbReference type="InterPro" id="IPR029016">
    <property type="entry name" value="GAF-like_dom_sf"/>
</dbReference>
<dbReference type="Gene3D" id="3.30.450.40">
    <property type="match status" value="2"/>
</dbReference>
<evidence type="ECO:0000259" key="8">
    <source>
        <dbReference type="PROSITE" id="PS50046"/>
    </source>
</evidence>
<evidence type="ECO:0000313" key="10">
    <source>
        <dbReference type="EMBL" id="WAL61427.1"/>
    </source>
</evidence>
<protein>
    <recommendedName>
        <fullName evidence="3">histidine kinase</fullName>
        <ecNumber evidence="3">2.7.13.3</ecNumber>
    </recommendedName>
</protein>
<comment type="catalytic activity">
    <reaction evidence="1">
        <text>ATP + protein L-histidine = ADP + protein N-phospho-L-histidine.</text>
        <dbReference type="EC" id="2.7.13.3"/>
    </reaction>
</comment>
<dbReference type="KEGG" id="tsin:OXH18_05400"/>
<keyword evidence="5 10" id="KW-0808">Transferase</keyword>
<evidence type="ECO:0000313" key="11">
    <source>
        <dbReference type="Proteomes" id="UP001163152"/>
    </source>
</evidence>
<keyword evidence="5 10" id="KW-0418">Kinase</keyword>
<evidence type="ECO:0000256" key="7">
    <source>
        <dbReference type="SAM" id="Coils"/>
    </source>
</evidence>
<dbReference type="SMART" id="SM00387">
    <property type="entry name" value="HATPase_c"/>
    <property type="match status" value="1"/>
</dbReference>
<dbReference type="RefSeq" id="WP_268611381.1">
    <property type="nucleotide sequence ID" value="NZ_CP113797.1"/>
</dbReference>
<dbReference type="InterPro" id="IPR004358">
    <property type="entry name" value="Sig_transdc_His_kin-like_C"/>
</dbReference>
<dbReference type="SMART" id="SM00065">
    <property type="entry name" value="GAF"/>
    <property type="match status" value="2"/>
</dbReference>
<evidence type="ECO:0000256" key="1">
    <source>
        <dbReference type="ARBA" id="ARBA00000085"/>
    </source>
</evidence>
<dbReference type="EMBL" id="CP113797">
    <property type="protein sequence ID" value="WAL61427.1"/>
    <property type="molecule type" value="Genomic_DNA"/>
</dbReference>
<dbReference type="InterPro" id="IPR005467">
    <property type="entry name" value="His_kinase_dom"/>
</dbReference>
<keyword evidence="6" id="KW-0902">Two-component regulatory system</keyword>
<dbReference type="InterPro" id="IPR003018">
    <property type="entry name" value="GAF"/>
</dbReference>
<dbReference type="Gene3D" id="3.30.565.10">
    <property type="entry name" value="Histidine kinase-like ATPase, C-terminal domain"/>
    <property type="match status" value="1"/>
</dbReference>
<dbReference type="SUPFAM" id="SSF55874">
    <property type="entry name" value="ATPase domain of HSP90 chaperone/DNA topoisomerase II/histidine kinase"/>
    <property type="match status" value="1"/>
</dbReference>
<dbReference type="SMART" id="SM00388">
    <property type="entry name" value="HisKA"/>
    <property type="match status" value="1"/>
</dbReference>
<dbReference type="SUPFAM" id="SSF47384">
    <property type="entry name" value="Homodimeric domain of signal transducing histidine kinase"/>
    <property type="match status" value="1"/>
</dbReference>
<dbReference type="EC" id="2.7.13.3" evidence="3"/>
<dbReference type="PANTHER" id="PTHR43547:SF2">
    <property type="entry name" value="HYBRID SIGNAL TRANSDUCTION HISTIDINE KINASE C"/>
    <property type="match status" value="1"/>
</dbReference>